<evidence type="ECO:0000256" key="1">
    <source>
        <dbReference type="ARBA" id="ARBA00022722"/>
    </source>
</evidence>
<dbReference type="InterPro" id="IPR035437">
    <property type="entry name" value="SNase_OB-fold_sf"/>
</dbReference>
<dbReference type="AlphaFoldDB" id="A0A4R3IYE6"/>
<dbReference type="PANTHER" id="PTHR12302">
    <property type="entry name" value="EBNA2 BINDING PROTEIN P100"/>
    <property type="match status" value="1"/>
</dbReference>
<dbReference type="SMART" id="SM00318">
    <property type="entry name" value="SNc"/>
    <property type="match status" value="1"/>
</dbReference>
<evidence type="ECO:0000256" key="3">
    <source>
        <dbReference type="ARBA" id="ARBA00022801"/>
    </source>
</evidence>
<keyword evidence="2 6" id="KW-0255">Endonuclease</keyword>
<keyword evidence="3" id="KW-0378">Hydrolase</keyword>
<dbReference type="Pfam" id="PF00565">
    <property type="entry name" value="SNase"/>
    <property type="match status" value="1"/>
</dbReference>
<comment type="caution">
    <text evidence="6">The sequence shown here is derived from an EMBL/GenBank/DDBJ whole genome shotgun (WGS) entry which is preliminary data.</text>
</comment>
<keyword evidence="7" id="KW-1185">Reference proteome</keyword>
<dbReference type="GO" id="GO:0016787">
    <property type="term" value="F:hydrolase activity"/>
    <property type="evidence" value="ECO:0007669"/>
    <property type="project" value="UniProtKB-KW"/>
</dbReference>
<evidence type="ECO:0000313" key="7">
    <source>
        <dbReference type="Proteomes" id="UP000295696"/>
    </source>
</evidence>
<evidence type="ECO:0000256" key="4">
    <source>
        <dbReference type="SAM" id="MobiDB-lite"/>
    </source>
</evidence>
<protein>
    <submittedName>
        <fullName evidence="6">Endonuclease YncB(Thermonuclease family)</fullName>
    </submittedName>
</protein>
<organism evidence="6 7">
    <name type="scientific">Primorskyibacter sedentarius</name>
    <dbReference type="NCBI Taxonomy" id="745311"/>
    <lineage>
        <taxon>Bacteria</taxon>
        <taxon>Pseudomonadati</taxon>
        <taxon>Pseudomonadota</taxon>
        <taxon>Alphaproteobacteria</taxon>
        <taxon>Rhodobacterales</taxon>
        <taxon>Roseobacteraceae</taxon>
        <taxon>Primorskyibacter</taxon>
    </lineage>
</organism>
<sequence>MRERAGSRPCKFANHSLPPGRERPKGDFRRLTRRFVAAFQKWSFAHLAALNTTGFVEYCSQMLKSILRALFRPAYRPKAKPYKKPVSETLAYKAGRSITAPSAPPKTPQFGASARGEAFDAATAHTVTLPRVLEGPAYVTDGDTITIQKTQVRLYGIDAPELDHPYGKKAKWAMVRLCKGQNIRAEITDEDEYGRTVAKCFLPDGRDLSEELVKLGLAIDWPKFSGGKYSNLEVAGIRKKLWLADARQKGRMHVWEKFDARKNGESKEK</sequence>
<dbReference type="EMBL" id="SLZU01000028">
    <property type="protein sequence ID" value="TCS56516.1"/>
    <property type="molecule type" value="Genomic_DNA"/>
</dbReference>
<feature type="domain" description="TNase-like" evidence="5">
    <location>
        <begin position="139"/>
        <end position="257"/>
    </location>
</feature>
<name>A0A4R3IYE6_9RHOB</name>
<gene>
    <name evidence="6" type="ORF">EDD52_1286</name>
</gene>
<evidence type="ECO:0000259" key="5">
    <source>
        <dbReference type="PROSITE" id="PS50830"/>
    </source>
</evidence>
<evidence type="ECO:0000313" key="6">
    <source>
        <dbReference type="EMBL" id="TCS56516.1"/>
    </source>
</evidence>
<dbReference type="PROSITE" id="PS50830">
    <property type="entry name" value="TNASE_3"/>
    <property type="match status" value="1"/>
</dbReference>
<dbReference type="GO" id="GO:0004519">
    <property type="term" value="F:endonuclease activity"/>
    <property type="evidence" value="ECO:0007669"/>
    <property type="project" value="UniProtKB-KW"/>
</dbReference>
<keyword evidence="1" id="KW-0540">Nuclease</keyword>
<reference evidence="6 7" key="1">
    <citation type="submission" date="2019-03" db="EMBL/GenBank/DDBJ databases">
        <title>Genomic Encyclopedia of Type Strains, Phase IV (KMG-IV): sequencing the most valuable type-strain genomes for metagenomic binning, comparative biology and taxonomic classification.</title>
        <authorList>
            <person name="Goeker M."/>
        </authorList>
    </citation>
    <scope>NUCLEOTIDE SEQUENCE [LARGE SCALE GENOMIC DNA]</scope>
    <source>
        <strain evidence="6 7">DSM 104836</strain>
    </source>
</reference>
<dbReference type="SUPFAM" id="SSF50199">
    <property type="entry name" value="Staphylococcal nuclease"/>
    <property type="match status" value="1"/>
</dbReference>
<evidence type="ECO:0000256" key="2">
    <source>
        <dbReference type="ARBA" id="ARBA00022759"/>
    </source>
</evidence>
<dbReference type="Proteomes" id="UP000295696">
    <property type="component" value="Unassembled WGS sequence"/>
</dbReference>
<dbReference type="Gene3D" id="2.40.50.90">
    <property type="match status" value="1"/>
</dbReference>
<dbReference type="InterPro" id="IPR016071">
    <property type="entry name" value="Staphylococal_nuclease_OB-fold"/>
</dbReference>
<dbReference type="PANTHER" id="PTHR12302:SF3">
    <property type="entry name" value="SERINE_THREONINE-PROTEIN KINASE 31"/>
    <property type="match status" value="1"/>
</dbReference>
<proteinExistence type="predicted"/>
<feature type="region of interest" description="Disordered" evidence="4">
    <location>
        <begin position="1"/>
        <end position="26"/>
    </location>
</feature>
<accession>A0A4R3IYE6</accession>